<dbReference type="GO" id="GO:0000160">
    <property type="term" value="P:phosphorelay signal transduction system"/>
    <property type="evidence" value="ECO:0007669"/>
    <property type="project" value="InterPro"/>
</dbReference>
<evidence type="ECO:0000256" key="3">
    <source>
        <dbReference type="ARBA" id="ARBA00023125"/>
    </source>
</evidence>
<dbReference type="InterPro" id="IPR000792">
    <property type="entry name" value="Tscrpt_reg_LuxR_C"/>
</dbReference>
<organism evidence="8 9">
    <name type="scientific">Amycolatopsis acidicola</name>
    <dbReference type="NCBI Taxonomy" id="2596893"/>
    <lineage>
        <taxon>Bacteria</taxon>
        <taxon>Bacillati</taxon>
        <taxon>Actinomycetota</taxon>
        <taxon>Actinomycetes</taxon>
        <taxon>Pseudonocardiales</taxon>
        <taxon>Pseudonocardiaceae</taxon>
        <taxon>Amycolatopsis</taxon>
    </lineage>
</organism>
<dbReference type="PROSITE" id="PS00622">
    <property type="entry name" value="HTH_LUXR_1"/>
    <property type="match status" value="1"/>
</dbReference>
<dbReference type="PANTHER" id="PTHR43214:SF24">
    <property type="entry name" value="TRANSCRIPTIONAL REGULATORY PROTEIN NARL-RELATED"/>
    <property type="match status" value="1"/>
</dbReference>
<dbReference type="GO" id="GO:0003677">
    <property type="term" value="F:DNA binding"/>
    <property type="evidence" value="ECO:0007669"/>
    <property type="project" value="UniProtKB-KW"/>
</dbReference>
<keyword evidence="4" id="KW-0804">Transcription</keyword>
<protein>
    <submittedName>
        <fullName evidence="8">Response regulator transcription factor</fullName>
    </submittedName>
</protein>
<keyword evidence="1 5" id="KW-0597">Phosphoprotein</keyword>
<keyword evidence="3" id="KW-0238">DNA-binding</keyword>
<dbReference type="PRINTS" id="PR00038">
    <property type="entry name" value="HTHLUXR"/>
</dbReference>
<dbReference type="Pfam" id="PF00196">
    <property type="entry name" value="GerE"/>
    <property type="match status" value="1"/>
</dbReference>
<keyword evidence="9" id="KW-1185">Reference proteome</keyword>
<evidence type="ECO:0000259" key="7">
    <source>
        <dbReference type="PROSITE" id="PS50110"/>
    </source>
</evidence>
<name>A0A5N0V169_9PSEU</name>
<dbReference type="PROSITE" id="PS50110">
    <property type="entry name" value="RESPONSE_REGULATORY"/>
    <property type="match status" value="1"/>
</dbReference>
<evidence type="ECO:0000259" key="6">
    <source>
        <dbReference type="PROSITE" id="PS50043"/>
    </source>
</evidence>
<evidence type="ECO:0000256" key="2">
    <source>
        <dbReference type="ARBA" id="ARBA00023015"/>
    </source>
</evidence>
<dbReference type="EMBL" id="VMNW02000037">
    <property type="protein sequence ID" value="KAA9158110.1"/>
    <property type="molecule type" value="Genomic_DNA"/>
</dbReference>
<dbReference type="CDD" id="cd17535">
    <property type="entry name" value="REC_NarL-like"/>
    <property type="match status" value="1"/>
</dbReference>
<dbReference type="Proteomes" id="UP000319769">
    <property type="component" value="Unassembled WGS sequence"/>
</dbReference>
<evidence type="ECO:0000256" key="5">
    <source>
        <dbReference type="PROSITE-ProRule" id="PRU00169"/>
    </source>
</evidence>
<reference evidence="8" key="1">
    <citation type="submission" date="2019-09" db="EMBL/GenBank/DDBJ databases">
        <authorList>
            <person name="Teo W.F.A."/>
            <person name="Duangmal K."/>
        </authorList>
    </citation>
    <scope>NUCLEOTIDE SEQUENCE [LARGE SCALE GENOMIC DNA]</scope>
    <source>
        <strain evidence="8">K81G1</strain>
    </source>
</reference>
<dbReference type="Gene3D" id="3.40.50.2300">
    <property type="match status" value="1"/>
</dbReference>
<feature type="domain" description="HTH luxR-type" evidence="6">
    <location>
        <begin position="147"/>
        <end position="212"/>
    </location>
</feature>
<dbReference type="InterPro" id="IPR001789">
    <property type="entry name" value="Sig_transdc_resp-reg_receiver"/>
</dbReference>
<gene>
    <name evidence="8" type="ORF">FPZ12_023700</name>
</gene>
<dbReference type="RefSeq" id="WP_144747829.1">
    <property type="nucleotide sequence ID" value="NZ_VMNW02000037.1"/>
</dbReference>
<dbReference type="InterPro" id="IPR016032">
    <property type="entry name" value="Sig_transdc_resp-reg_C-effctor"/>
</dbReference>
<comment type="caution">
    <text evidence="8">The sequence shown here is derived from an EMBL/GenBank/DDBJ whole genome shotgun (WGS) entry which is preliminary data.</text>
</comment>
<dbReference type="InterPro" id="IPR011006">
    <property type="entry name" value="CheY-like_superfamily"/>
</dbReference>
<sequence>MTVRLLLLEDEDLVRSGLRMILDADPGIEVAAEAADGSEVVALVTDHRPDVVLTDIQMPRVDGLAVVERVRALPDAPPVVVLTTFDLDSYVHTALRHGAAGFLLKDIAPRDLVTAVQVVAGGEAMISPRITKRLLTRFTRESGREDALARLDALTAREREVALTLGRGLSNTEIARELGISESTVKVHAGHVMTKLGAANRTQVAIVVHDAGLS</sequence>
<evidence type="ECO:0000313" key="9">
    <source>
        <dbReference type="Proteomes" id="UP000319769"/>
    </source>
</evidence>
<dbReference type="SUPFAM" id="SSF46894">
    <property type="entry name" value="C-terminal effector domain of the bipartite response regulators"/>
    <property type="match status" value="1"/>
</dbReference>
<accession>A0A5N0V169</accession>
<evidence type="ECO:0000256" key="1">
    <source>
        <dbReference type="ARBA" id="ARBA00022553"/>
    </source>
</evidence>
<evidence type="ECO:0000313" key="8">
    <source>
        <dbReference type="EMBL" id="KAA9158110.1"/>
    </source>
</evidence>
<dbReference type="Pfam" id="PF00072">
    <property type="entry name" value="Response_reg"/>
    <property type="match status" value="1"/>
</dbReference>
<feature type="domain" description="Response regulatory" evidence="7">
    <location>
        <begin position="4"/>
        <end position="120"/>
    </location>
</feature>
<evidence type="ECO:0000256" key="4">
    <source>
        <dbReference type="ARBA" id="ARBA00023163"/>
    </source>
</evidence>
<dbReference type="SUPFAM" id="SSF52172">
    <property type="entry name" value="CheY-like"/>
    <property type="match status" value="1"/>
</dbReference>
<dbReference type="OrthoDB" id="9808843at2"/>
<dbReference type="PANTHER" id="PTHR43214">
    <property type="entry name" value="TWO-COMPONENT RESPONSE REGULATOR"/>
    <property type="match status" value="1"/>
</dbReference>
<dbReference type="SMART" id="SM00448">
    <property type="entry name" value="REC"/>
    <property type="match status" value="1"/>
</dbReference>
<dbReference type="GO" id="GO:0006355">
    <property type="term" value="P:regulation of DNA-templated transcription"/>
    <property type="evidence" value="ECO:0007669"/>
    <property type="project" value="InterPro"/>
</dbReference>
<dbReference type="AlphaFoldDB" id="A0A5N0V169"/>
<dbReference type="InterPro" id="IPR039420">
    <property type="entry name" value="WalR-like"/>
</dbReference>
<keyword evidence="2" id="KW-0805">Transcription regulation</keyword>
<dbReference type="SMART" id="SM00421">
    <property type="entry name" value="HTH_LUXR"/>
    <property type="match status" value="1"/>
</dbReference>
<proteinExistence type="predicted"/>
<dbReference type="InterPro" id="IPR058245">
    <property type="entry name" value="NreC/VraR/RcsB-like_REC"/>
</dbReference>
<feature type="modified residue" description="4-aspartylphosphate" evidence="5">
    <location>
        <position position="55"/>
    </location>
</feature>
<dbReference type="CDD" id="cd06170">
    <property type="entry name" value="LuxR_C_like"/>
    <property type="match status" value="1"/>
</dbReference>
<dbReference type="PROSITE" id="PS50043">
    <property type="entry name" value="HTH_LUXR_2"/>
    <property type="match status" value="1"/>
</dbReference>